<organism evidence="9 10">
    <name type="scientific">Clupea harengus</name>
    <name type="common">Atlantic herring</name>
    <dbReference type="NCBI Taxonomy" id="7950"/>
    <lineage>
        <taxon>Eukaryota</taxon>
        <taxon>Metazoa</taxon>
        <taxon>Chordata</taxon>
        <taxon>Craniata</taxon>
        <taxon>Vertebrata</taxon>
        <taxon>Euteleostomi</taxon>
        <taxon>Actinopterygii</taxon>
        <taxon>Neopterygii</taxon>
        <taxon>Teleostei</taxon>
        <taxon>Clupei</taxon>
        <taxon>Clupeiformes</taxon>
        <taxon>Clupeoidei</taxon>
        <taxon>Clupeidae</taxon>
        <taxon>Clupea</taxon>
    </lineage>
</organism>
<keyword evidence="5 6" id="KW-0838">Vasoactive</keyword>
<evidence type="ECO:0000256" key="2">
    <source>
        <dbReference type="ARBA" id="ARBA00009041"/>
    </source>
</evidence>
<evidence type="ECO:0000256" key="1">
    <source>
        <dbReference type="ARBA" id="ARBA00004613"/>
    </source>
</evidence>
<dbReference type="PANTHER" id="PTHR12167">
    <property type="entry name" value="C-TYPE NATRIURETIC PEPTIDE"/>
    <property type="match status" value="1"/>
</dbReference>
<evidence type="ECO:0000256" key="4">
    <source>
        <dbReference type="ARBA" id="ARBA00022685"/>
    </source>
</evidence>
<proteinExistence type="inferred from homology"/>
<dbReference type="PROSITE" id="PS00263">
    <property type="entry name" value="NATRIURETIC_PEPTIDE"/>
    <property type="match status" value="1"/>
</dbReference>
<protein>
    <submittedName>
        <fullName evidence="10">C-type natriuretic peptide 2</fullName>
    </submittedName>
</protein>
<dbReference type="Pfam" id="PF00212">
    <property type="entry name" value="ANP"/>
    <property type="match status" value="1"/>
</dbReference>
<dbReference type="SMART" id="SM00183">
    <property type="entry name" value="NAT_PEP"/>
    <property type="match status" value="1"/>
</dbReference>
<gene>
    <name evidence="10" type="primary">si:ch73-265d7.2</name>
</gene>
<dbReference type="KEGG" id="char:105904532"/>
<keyword evidence="4" id="KW-0165">Cleavage on pair of basic residues</keyword>
<dbReference type="GeneID" id="105904532"/>
<keyword evidence="8" id="KW-0732">Signal</keyword>
<dbReference type="RefSeq" id="XP_031441137.1">
    <property type="nucleotide sequence ID" value="XM_031585277.2"/>
</dbReference>
<evidence type="ECO:0000256" key="5">
    <source>
        <dbReference type="ARBA" id="ARBA00022858"/>
    </source>
</evidence>
<comment type="similarity">
    <text evidence="2 6">Belongs to the natriuretic peptide family.</text>
</comment>
<dbReference type="InterPro" id="IPR000663">
    <property type="entry name" value="Natr_peptide"/>
</dbReference>
<dbReference type="PRINTS" id="PR00713">
    <property type="entry name" value="CNATPEPTIDE"/>
</dbReference>
<accession>A0A6P8H0A0</accession>
<dbReference type="InterPro" id="IPR030480">
    <property type="entry name" value="Natr_peptide_CS"/>
</dbReference>
<keyword evidence="3" id="KW-0964">Secreted</keyword>
<keyword evidence="9" id="KW-1185">Reference proteome</keyword>
<dbReference type="GO" id="GO:0006182">
    <property type="term" value="P:cGMP biosynthetic process"/>
    <property type="evidence" value="ECO:0007669"/>
    <property type="project" value="TreeGrafter"/>
</dbReference>
<dbReference type="AlphaFoldDB" id="A0A6P8H0A0"/>
<dbReference type="GO" id="GO:0097746">
    <property type="term" value="P:blood vessel diameter maintenance"/>
    <property type="evidence" value="ECO:0007669"/>
    <property type="project" value="UniProtKB-KW"/>
</dbReference>
<dbReference type="PANTHER" id="PTHR12167:SF6">
    <property type="entry name" value="C-TYPE NATRIURETIC PEPTIDE 2-LIKE"/>
    <property type="match status" value="1"/>
</dbReference>
<dbReference type="Proteomes" id="UP000515152">
    <property type="component" value="Chromosome 18"/>
</dbReference>
<dbReference type="InterPro" id="IPR002406">
    <property type="entry name" value="C_natriurtcpep"/>
</dbReference>
<dbReference type="CTD" id="100148055"/>
<dbReference type="GO" id="GO:0005179">
    <property type="term" value="F:hormone activity"/>
    <property type="evidence" value="ECO:0007669"/>
    <property type="project" value="InterPro"/>
</dbReference>
<reference evidence="10" key="1">
    <citation type="submission" date="2025-08" db="UniProtKB">
        <authorList>
            <consortium name="RefSeq"/>
        </authorList>
    </citation>
    <scope>IDENTIFICATION</scope>
</reference>
<sequence>MASSSTSKSSSSLPCLVFLILFFAAGQVESRPPPLRSDGQILRDLFGTKISALLQARPEVTEGSAYSPTLSPNGGHGPSQSVVPQHPVPHHFLKFLSHQTKFNGRSRKSSARGCFGLKMDRIGIMSGLGC</sequence>
<dbReference type="OrthoDB" id="8911465at2759"/>
<evidence type="ECO:0000256" key="8">
    <source>
        <dbReference type="SAM" id="SignalP"/>
    </source>
</evidence>
<name>A0A6P8H0A0_CLUHA</name>
<evidence type="ECO:0000256" key="6">
    <source>
        <dbReference type="RuleBase" id="RU003686"/>
    </source>
</evidence>
<evidence type="ECO:0000256" key="3">
    <source>
        <dbReference type="ARBA" id="ARBA00022525"/>
    </source>
</evidence>
<dbReference type="GO" id="GO:0007168">
    <property type="term" value="P:receptor guanylyl cyclase signaling pathway"/>
    <property type="evidence" value="ECO:0007669"/>
    <property type="project" value="TreeGrafter"/>
</dbReference>
<dbReference type="GO" id="GO:0005576">
    <property type="term" value="C:extracellular region"/>
    <property type="evidence" value="ECO:0007669"/>
    <property type="project" value="UniProtKB-SubCell"/>
</dbReference>
<evidence type="ECO:0000256" key="7">
    <source>
        <dbReference type="SAM" id="MobiDB-lite"/>
    </source>
</evidence>
<feature type="signal peptide" evidence="8">
    <location>
        <begin position="1"/>
        <end position="30"/>
    </location>
</feature>
<feature type="region of interest" description="Disordered" evidence="7">
    <location>
        <begin position="61"/>
        <end position="83"/>
    </location>
</feature>
<feature type="chain" id="PRO_5027966593" evidence="8">
    <location>
        <begin position="31"/>
        <end position="130"/>
    </location>
</feature>
<comment type="subcellular location">
    <subcellularLocation>
        <location evidence="1 6">Secreted</location>
    </subcellularLocation>
</comment>
<evidence type="ECO:0000313" key="10">
    <source>
        <dbReference type="RefSeq" id="XP_031441137.1"/>
    </source>
</evidence>
<evidence type="ECO:0000313" key="9">
    <source>
        <dbReference type="Proteomes" id="UP000515152"/>
    </source>
</evidence>